<gene>
    <name evidence="1" type="ORF">KZC48_02215</name>
</gene>
<name>A0ABT8FPW1_9MICO</name>
<dbReference type="Proteomes" id="UP001172731">
    <property type="component" value="Unassembled WGS sequence"/>
</dbReference>
<reference evidence="1" key="1">
    <citation type="submission" date="2021-06" db="EMBL/GenBank/DDBJ databases">
        <title>Genome-based taxonomic framework of Microbacterium strains isolated from marine environment, the description of four new species and reclassification of four preexisting species.</title>
        <authorList>
            <person name="Lee S.D."/>
            <person name="Kim S.-M."/>
            <person name="Byeon Y.-S."/>
            <person name="Yang H.L."/>
            <person name="Kim I.S."/>
        </authorList>
    </citation>
    <scope>NUCLEOTIDE SEQUENCE</scope>
    <source>
        <strain evidence="1">KACC 20510</strain>
    </source>
</reference>
<comment type="caution">
    <text evidence="1">The sequence shown here is derived from an EMBL/GenBank/DDBJ whole genome shotgun (WGS) entry which is preliminary data.</text>
</comment>
<dbReference type="EMBL" id="JAHWXI010000001">
    <property type="protein sequence ID" value="MDN4463221.1"/>
    <property type="molecule type" value="Genomic_DNA"/>
</dbReference>
<sequence>MTFVDERIESRSQVLFVSPRKSLEPQRASTPARGHQHGEVFEMTAGVALIDVVGRRFRDDGSQRVRYRDAYRLRCALEDVSVAPVKCLAGRWRDENRSSAPPSADTRLDHDIDDILAARESVKRRGRVRV</sequence>
<protein>
    <submittedName>
        <fullName evidence="1">Uncharacterized protein</fullName>
    </submittedName>
</protein>
<evidence type="ECO:0000313" key="1">
    <source>
        <dbReference type="EMBL" id="MDN4463221.1"/>
    </source>
</evidence>
<proteinExistence type="predicted"/>
<evidence type="ECO:0000313" key="2">
    <source>
        <dbReference type="Proteomes" id="UP001172731"/>
    </source>
</evidence>
<organism evidence="1 2">
    <name type="scientific">Microbacterium aurantiacum</name>
    <dbReference type="NCBI Taxonomy" id="162393"/>
    <lineage>
        <taxon>Bacteria</taxon>
        <taxon>Bacillati</taxon>
        <taxon>Actinomycetota</taxon>
        <taxon>Actinomycetes</taxon>
        <taxon>Micrococcales</taxon>
        <taxon>Microbacteriaceae</taxon>
        <taxon>Microbacterium</taxon>
    </lineage>
</organism>
<keyword evidence="2" id="KW-1185">Reference proteome</keyword>
<accession>A0ABT8FPW1</accession>